<sequence>MEPNPSFQSFGQKLDLKYLYCWRGTNCDVRRHRVTALNISDFGLRGTIPLQLGNLSALGTIDLSHSQLPGELPQKVGNLAELKRCKNLKVLALSDNPINGVLPSSIGDLSLSFTEIYFSNSSIRGFTRDWKPNQLDSVGFSGQGVLKSPPNALKANKSTSEKCLLMLKSARPMPDQIFTPTDAGGFAGVNPPMPKLAQGVYRKTRQLSGSPSWDFNCYIVGNRGISCLPRRFWEMRNYRDSVKSCFRSLGDGSRLGICFWSVYFCGWYSSLVGSYL</sequence>
<reference evidence="2 3" key="1">
    <citation type="submission" date="2024-05" db="EMBL/GenBank/DDBJ databases">
        <title>Haplotype-resolved chromosome-level genome assembly of Huyou (Citrus changshanensis).</title>
        <authorList>
            <person name="Miao C."/>
            <person name="Chen W."/>
            <person name="Wu Y."/>
            <person name="Wang L."/>
            <person name="Zhao S."/>
            <person name="Grierson D."/>
            <person name="Xu C."/>
            <person name="Chen K."/>
        </authorList>
    </citation>
    <scope>NUCLEOTIDE SEQUENCE [LARGE SCALE GENOMIC DNA]</scope>
    <source>
        <strain evidence="2">01-14</strain>
        <tissue evidence="2">Leaf</tissue>
    </source>
</reference>
<dbReference type="SUPFAM" id="SSF52058">
    <property type="entry name" value="L domain-like"/>
    <property type="match status" value="1"/>
</dbReference>
<comment type="caution">
    <text evidence="2">The sequence shown here is derived from an EMBL/GenBank/DDBJ whole genome shotgun (WGS) entry which is preliminary data.</text>
</comment>
<protein>
    <submittedName>
        <fullName evidence="2">Uncharacterized protein</fullName>
    </submittedName>
</protein>
<dbReference type="PANTHER" id="PTHR48060:SF21">
    <property type="entry name" value="L DOMAIN-LIKE PROTEIN"/>
    <property type="match status" value="1"/>
</dbReference>
<dbReference type="PANTHER" id="PTHR48060">
    <property type="entry name" value="DNA DAMAGE-REPAIR/TOLERATION PROTEIN DRT100"/>
    <property type="match status" value="1"/>
</dbReference>
<dbReference type="InterPro" id="IPR032675">
    <property type="entry name" value="LRR_dom_sf"/>
</dbReference>
<dbReference type="Gene3D" id="3.80.10.10">
    <property type="entry name" value="Ribonuclease Inhibitor"/>
    <property type="match status" value="1"/>
</dbReference>
<dbReference type="InterPro" id="IPR001611">
    <property type="entry name" value="Leu-rich_rpt"/>
</dbReference>
<gene>
    <name evidence="2" type="ORF">WN944_022184</name>
</gene>
<dbReference type="AlphaFoldDB" id="A0AAP0MY13"/>
<proteinExistence type="predicted"/>
<dbReference type="Proteomes" id="UP001428341">
    <property type="component" value="Unassembled WGS sequence"/>
</dbReference>
<accession>A0AAP0MY13</accession>
<dbReference type="Pfam" id="PF00560">
    <property type="entry name" value="LRR_1"/>
    <property type="match status" value="1"/>
</dbReference>
<evidence type="ECO:0000313" key="3">
    <source>
        <dbReference type="Proteomes" id="UP001428341"/>
    </source>
</evidence>
<keyword evidence="3" id="KW-1185">Reference proteome</keyword>
<evidence type="ECO:0000313" key="2">
    <source>
        <dbReference type="EMBL" id="KAK9229225.1"/>
    </source>
</evidence>
<organism evidence="2 3">
    <name type="scientific">Citrus x changshan-huyou</name>
    <dbReference type="NCBI Taxonomy" id="2935761"/>
    <lineage>
        <taxon>Eukaryota</taxon>
        <taxon>Viridiplantae</taxon>
        <taxon>Streptophyta</taxon>
        <taxon>Embryophyta</taxon>
        <taxon>Tracheophyta</taxon>
        <taxon>Spermatophyta</taxon>
        <taxon>Magnoliopsida</taxon>
        <taxon>eudicotyledons</taxon>
        <taxon>Gunneridae</taxon>
        <taxon>Pentapetalae</taxon>
        <taxon>rosids</taxon>
        <taxon>malvids</taxon>
        <taxon>Sapindales</taxon>
        <taxon>Rutaceae</taxon>
        <taxon>Aurantioideae</taxon>
        <taxon>Citrus</taxon>
    </lineage>
</organism>
<dbReference type="EMBL" id="JBCGBO010000001">
    <property type="protein sequence ID" value="KAK9229225.1"/>
    <property type="molecule type" value="Genomic_DNA"/>
</dbReference>
<name>A0AAP0MY13_9ROSI</name>
<dbReference type="InterPro" id="IPR053211">
    <property type="entry name" value="DNA_repair-toleration"/>
</dbReference>
<keyword evidence="1" id="KW-0732">Signal</keyword>
<evidence type="ECO:0000256" key="1">
    <source>
        <dbReference type="ARBA" id="ARBA00022729"/>
    </source>
</evidence>